<keyword evidence="3" id="KW-0723">Serine/threonine-protein kinase</keyword>
<dbReference type="Gene3D" id="3.30.200.20">
    <property type="entry name" value="Phosphorylase Kinase, domain 1"/>
    <property type="match status" value="1"/>
</dbReference>
<keyword evidence="7 10" id="KW-0067">ATP-binding</keyword>
<evidence type="ECO:0000256" key="6">
    <source>
        <dbReference type="ARBA" id="ARBA00022777"/>
    </source>
</evidence>
<evidence type="ECO:0000313" key="13">
    <source>
        <dbReference type="EMBL" id="OMJ22816.1"/>
    </source>
</evidence>
<dbReference type="PANTHER" id="PTHR24356">
    <property type="entry name" value="SERINE/THREONINE-PROTEIN KINASE"/>
    <property type="match status" value="1"/>
</dbReference>
<dbReference type="PROSITE" id="PS00108">
    <property type="entry name" value="PROTEIN_KINASE_ST"/>
    <property type="match status" value="1"/>
</dbReference>
<evidence type="ECO:0000256" key="3">
    <source>
        <dbReference type="ARBA" id="ARBA00022527"/>
    </source>
</evidence>
<dbReference type="GO" id="GO:0005524">
    <property type="term" value="F:ATP binding"/>
    <property type="evidence" value="ECO:0007669"/>
    <property type="project" value="UniProtKB-UniRule"/>
</dbReference>
<sequence>MNNKRISLDLKEGKSIAFGENSPPRNVYGYGIQNIPNDYIPSQKNNLLLSVSEQSTYRSSSVPTQSPPLPPISRKVADAFNSAACPSPSPIPSTQPQTSSNLSSIQPILPIPDPDPSQNTKYTVDPSSNFNKKRAVKDFHFGRILGEGSYSTVVEATEISTEKIYAAKILDKRHIIKEKKTKYVTIERNVLHKLNHPFIINLHYTFQDTRSLYFIIDLAENGELLNYVRKFGGLTENCTRFYLAEIVLAVEYMHNSGIVHRDLKPENILLGKDMHILITDFGTAKILDDSMPKSSDLRSNSFVGTAEYVSPELLMNKSSGKSSDIWALGCIAYQLLSGRPPFKGANEYQTFQKILHNEYEFPPHFSTSAKNLIEKILVLEPKNRLGSGHTGISEIKQHDFFEGIDWNALQYQTPPTMQGLLARTKSDCSSVPASEYLQSPLNSNLGSSVDLNANSESVNSAKCPPKIPPKPKDFIVGSNSNNTAQKSSTNSSVANNRSYEIPGMVEPILSNKNAVKSSLAAKYIDNAKFDSPDRIDIDSSIRPYTSSEIVSALHSQELLFKSNNQAIFLPRNVSSSHDSTEEIEISSRTNRISSTRALNDNFTDPITITNQPLQNQIQYGQNISPYTDPRMNNLSSPDQYSKSMRISRPFKKRSRSFGGYIKSCFTCGIMK</sequence>
<keyword evidence="4" id="KW-0808">Transferase</keyword>
<gene>
    <name evidence="13" type="ORF">AYI70_g2627</name>
</gene>
<evidence type="ECO:0000313" key="14">
    <source>
        <dbReference type="Proteomes" id="UP000187283"/>
    </source>
</evidence>
<dbReference type="InterPro" id="IPR000719">
    <property type="entry name" value="Prot_kinase_dom"/>
</dbReference>
<organism evidence="13 14">
    <name type="scientific">Smittium culicis</name>
    <dbReference type="NCBI Taxonomy" id="133412"/>
    <lineage>
        <taxon>Eukaryota</taxon>
        <taxon>Fungi</taxon>
        <taxon>Fungi incertae sedis</taxon>
        <taxon>Zoopagomycota</taxon>
        <taxon>Kickxellomycotina</taxon>
        <taxon>Harpellomycetes</taxon>
        <taxon>Harpellales</taxon>
        <taxon>Legeriomycetaceae</taxon>
        <taxon>Smittium</taxon>
    </lineage>
</organism>
<comment type="caution">
    <text evidence="13">The sequence shown here is derived from an EMBL/GenBank/DDBJ whole genome shotgun (WGS) entry which is preliminary data.</text>
</comment>
<evidence type="ECO:0000256" key="4">
    <source>
        <dbReference type="ARBA" id="ARBA00022679"/>
    </source>
</evidence>
<accession>A0A1R1Y801</accession>
<dbReference type="STRING" id="133412.A0A1R1Y801"/>
<feature type="domain" description="Protein kinase" evidence="12">
    <location>
        <begin position="139"/>
        <end position="401"/>
    </location>
</feature>
<dbReference type="GO" id="GO:0035556">
    <property type="term" value="P:intracellular signal transduction"/>
    <property type="evidence" value="ECO:0007669"/>
    <property type="project" value="TreeGrafter"/>
</dbReference>
<evidence type="ECO:0000259" key="12">
    <source>
        <dbReference type="PROSITE" id="PS50011"/>
    </source>
</evidence>
<dbReference type="PROSITE" id="PS00107">
    <property type="entry name" value="PROTEIN_KINASE_ATP"/>
    <property type="match status" value="1"/>
</dbReference>
<dbReference type="OrthoDB" id="347657at2759"/>
<dbReference type="CDD" id="cd05581">
    <property type="entry name" value="STKc_PDK1"/>
    <property type="match status" value="1"/>
</dbReference>
<feature type="compositionally biased region" description="Polar residues" evidence="11">
    <location>
        <begin position="477"/>
        <end position="495"/>
    </location>
</feature>
<feature type="compositionally biased region" description="Low complexity" evidence="11">
    <location>
        <begin position="94"/>
        <end position="108"/>
    </location>
</feature>
<dbReference type="Pfam" id="PF00069">
    <property type="entry name" value="Pkinase"/>
    <property type="match status" value="1"/>
</dbReference>
<keyword evidence="6 13" id="KW-0418">Kinase</keyword>
<dbReference type="FunFam" id="3.30.200.20:FF:000191">
    <property type="entry name" value="3-phosphoinositide-dependent protein kinase 2-like"/>
    <property type="match status" value="1"/>
</dbReference>
<feature type="region of interest" description="Disordered" evidence="11">
    <location>
        <begin position="83"/>
        <end position="127"/>
    </location>
</feature>
<dbReference type="InterPro" id="IPR039046">
    <property type="entry name" value="PDPK1"/>
</dbReference>
<evidence type="ECO:0000256" key="2">
    <source>
        <dbReference type="ARBA" id="ARBA00012513"/>
    </source>
</evidence>
<dbReference type="Proteomes" id="UP000187283">
    <property type="component" value="Unassembled WGS sequence"/>
</dbReference>
<evidence type="ECO:0000256" key="11">
    <source>
        <dbReference type="SAM" id="MobiDB-lite"/>
    </source>
</evidence>
<evidence type="ECO:0000256" key="10">
    <source>
        <dbReference type="PROSITE-ProRule" id="PRU10141"/>
    </source>
</evidence>
<dbReference type="Gene3D" id="1.10.510.10">
    <property type="entry name" value="Transferase(Phosphotransferase) domain 1"/>
    <property type="match status" value="1"/>
</dbReference>
<dbReference type="InterPro" id="IPR050236">
    <property type="entry name" value="Ser_Thr_kinase_AGC"/>
</dbReference>
<dbReference type="PANTHER" id="PTHR24356:SF163">
    <property type="entry name" value="3-PHOSPHOINOSITIDE-DEPENDENT PROTEIN KINASE 1-RELATED"/>
    <property type="match status" value="1"/>
</dbReference>
<feature type="binding site" evidence="10">
    <location>
        <position position="168"/>
    </location>
    <ligand>
        <name>ATP</name>
        <dbReference type="ChEBI" id="CHEBI:30616"/>
    </ligand>
</feature>
<comment type="catalytic activity">
    <reaction evidence="8">
        <text>L-threonyl-[protein] + ATP = O-phospho-L-threonyl-[protein] + ADP + H(+)</text>
        <dbReference type="Rhea" id="RHEA:46608"/>
        <dbReference type="Rhea" id="RHEA-COMP:11060"/>
        <dbReference type="Rhea" id="RHEA-COMP:11605"/>
        <dbReference type="ChEBI" id="CHEBI:15378"/>
        <dbReference type="ChEBI" id="CHEBI:30013"/>
        <dbReference type="ChEBI" id="CHEBI:30616"/>
        <dbReference type="ChEBI" id="CHEBI:61977"/>
        <dbReference type="ChEBI" id="CHEBI:456216"/>
        <dbReference type="EC" id="2.7.11.1"/>
    </reaction>
</comment>
<evidence type="ECO:0000256" key="9">
    <source>
        <dbReference type="ARBA" id="ARBA00048679"/>
    </source>
</evidence>
<proteinExistence type="inferred from homology"/>
<dbReference type="SUPFAM" id="SSF56112">
    <property type="entry name" value="Protein kinase-like (PK-like)"/>
    <property type="match status" value="1"/>
</dbReference>
<dbReference type="SMART" id="SM00220">
    <property type="entry name" value="S_TKc"/>
    <property type="match status" value="1"/>
</dbReference>
<dbReference type="GO" id="GO:0004674">
    <property type="term" value="F:protein serine/threonine kinase activity"/>
    <property type="evidence" value="ECO:0007669"/>
    <property type="project" value="UniProtKB-KW"/>
</dbReference>
<dbReference type="InterPro" id="IPR008271">
    <property type="entry name" value="Ser/Thr_kinase_AS"/>
</dbReference>
<dbReference type="PROSITE" id="PS50011">
    <property type="entry name" value="PROTEIN_KINASE_DOM"/>
    <property type="match status" value="1"/>
</dbReference>
<keyword evidence="5 10" id="KW-0547">Nucleotide-binding</keyword>
<evidence type="ECO:0000256" key="1">
    <source>
        <dbReference type="ARBA" id="ARBA00010006"/>
    </source>
</evidence>
<comment type="similarity">
    <text evidence="1">Belongs to the protein kinase superfamily. AGC Ser/Thr protein kinase family. PDPK1 subfamily.</text>
</comment>
<dbReference type="AlphaFoldDB" id="A0A1R1Y801"/>
<feature type="region of interest" description="Disordered" evidence="11">
    <location>
        <begin position="456"/>
        <end position="495"/>
    </location>
</feature>
<dbReference type="InterPro" id="IPR017441">
    <property type="entry name" value="Protein_kinase_ATP_BS"/>
</dbReference>
<evidence type="ECO:0000256" key="8">
    <source>
        <dbReference type="ARBA" id="ARBA00047899"/>
    </source>
</evidence>
<evidence type="ECO:0000256" key="5">
    <source>
        <dbReference type="ARBA" id="ARBA00022741"/>
    </source>
</evidence>
<reference evidence="13 14" key="1">
    <citation type="submission" date="2017-01" db="EMBL/GenBank/DDBJ databases">
        <authorList>
            <person name="Mah S.A."/>
            <person name="Swanson W.J."/>
            <person name="Moy G.W."/>
            <person name="Vacquier V.D."/>
        </authorList>
    </citation>
    <scope>NUCLEOTIDE SEQUENCE [LARGE SCALE GENOMIC DNA]</scope>
    <source>
        <strain evidence="13 14">GSMNP</strain>
    </source>
</reference>
<name>A0A1R1Y801_9FUNG</name>
<dbReference type="FunFam" id="1.10.510.10:FF:000163">
    <property type="entry name" value="3-phosphoinositide-dependent protein kinase 1"/>
    <property type="match status" value="1"/>
</dbReference>
<keyword evidence="14" id="KW-1185">Reference proteome</keyword>
<dbReference type="EMBL" id="LSSN01000669">
    <property type="protein sequence ID" value="OMJ22816.1"/>
    <property type="molecule type" value="Genomic_DNA"/>
</dbReference>
<dbReference type="InterPro" id="IPR011009">
    <property type="entry name" value="Kinase-like_dom_sf"/>
</dbReference>
<protein>
    <recommendedName>
        <fullName evidence="2">non-specific serine/threonine protein kinase</fullName>
        <ecNumber evidence="2">2.7.11.1</ecNumber>
    </recommendedName>
</protein>
<evidence type="ECO:0000256" key="7">
    <source>
        <dbReference type="ARBA" id="ARBA00022840"/>
    </source>
</evidence>
<comment type="catalytic activity">
    <reaction evidence="9">
        <text>L-seryl-[protein] + ATP = O-phospho-L-seryl-[protein] + ADP + H(+)</text>
        <dbReference type="Rhea" id="RHEA:17989"/>
        <dbReference type="Rhea" id="RHEA-COMP:9863"/>
        <dbReference type="Rhea" id="RHEA-COMP:11604"/>
        <dbReference type="ChEBI" id="CHEBI:15378"/>
        <dbReference type="ChEBI" id="CHEBI:29999"/>
        <dbReference type="ChEBI" id="CHEBI:30616"/>
        <dbReference type="ChEBI" id="CHEBI:83421"/>
        <dbReference type="ChEBI" id="CHEBI:456216"/>
        <dbReference type="EC" id="2.7.11.1"/>
    </reaction>
</comment>
<dbReference type="EC" id="2.7.11.1" evidence="2"/>